<dbReference type="PROSITE" id="PS00715">
    <property type="entry name" value="SIGMA70_1"/>
    <property type="match status" value="1"/>
</dbReference>
<dbReference type="InterPro" id="IPR036388">
    <property type="entry name" value="WH-like_DNA-bd_sf"/>
</dbReference>
<feature type="domain" description="RNA polymerase sigma-70" evidence="7">
    <location>
        <begin position="99"/>
        <end position="112"/>
    </location>
</feature>
<dbReference type="InterPro" id="IPR009042">
    <property type="entry name" value="RNA_pol_sigma70_r1_2"/>
</dbReference>
<dbReference type="InterPro" id="IPR007627">
    <property type="entry name" value="RNA_pol_sigma70_r2"/>
</dbReference>
<comment type="subcellular location">
    <subcellularLocation>
        <location evidence="6">Cytoplasm</location>
    </subcellularLocation>
</comment>
<proteinExistence type="inferred from homology"/>
<feature type="region of interest" description="Sigma-70 factor domain-2" evidence="6">
    <location>
        <begin position="75"/>
        <end position="145"/>
    </location>
</feature>
<keyword evidence="4 6" id="KW-0238">DNA-binding</keyword>
<dbReference type="NCBIfam" id="TIGR02937">
    <property type="entry name" value="sigma70-ECF"/>
    <property type="match status" value="1"/>
</dbReference>
<dbReference type="HAMAP" id="MF_00959">
    <property type="entry name" value="Sigma70_RpoS"/>
    <property type="match status" value="1"/>
</dbReference>
<dbReference type="NCBIfam" id="TIGR02394">
    <property type="entry name" value="rpoS_proteo"/>
    <property type="match status" value="1"/>
</dbReference>
<evidence type="ECO:0000259" key="7">
    <source>
        <dbReference type="PROSITE" id="PS00715"/>
    </source>
</evidence>
<dbReference type="GO" id="GO:0005737">
    <property type="term" value="C:cytoplasm"/>
    <property type="evidence" value="ECO:0007669"/>
    <property type="project" value="UniProtKB-SubCell"/>
</dbReference>
<feature type="region of interest" description="Sigma-70 factor domain-3" evidence="6">
    <location>
        <begin position="155"/>
        <end position="230"/>
    </location>
</feature>
<evidence type="ECO:0000256" key="2">
    <source>
        <dbReference type="ARBA" id="ARBA00023015"/>
    </source>
</evidence>
<dbReference type="NCBIfam" id="NF004207">
    <property type="entry name" value="PRK05657.1"/>
    <property type="match status" value="1"/>
</dbReference>
<keyword evidence="3 6" id="KW-0731">Sigma factor</keyword>
<evidence type="ECO:0000256" key="4">
    <source>
        <dbReference type="ARBA" id="ARBA00023125"/>
    </source>
</evidence>
<evidence type="ECO:0000256" key="5">
    <source>
        <dbReference type="ARBA" id="ARBA00023163"/>
    </source>
</evidence>
<feature type="region of interest" description="Sigma-70 factor domain-1" evidence="6">
    <location>
        <begin position="37"/>
        <end position="70"/>
    </location>
</feature>
<evidence type="ECO:0000256" key="6">
    <source>
        <dbReference type="HAMAP-Rule" id="MF_00959"/>
    </source>
</evidence>
<gene>
    <name evidence="6 9" type="primary">rpoS</name>
    <name evidence="9" type="ORF">SFSGTM_23910</name>
</gene>
<dbReference type="CDD" id="cd06171">
    <property type="entry name" value="Sigma70_r4"/>
    <property type="match status" value="1"/>
</dbReference>
<evidence type="ECO:0000256" key="1">
    <source>
        <dbReference type="ARBA" id="ARBA00022490"/>
    </source>
</evidence>
<feature type="short sequence motif" description="Interaction with polymerase core subunit RpoC" evidence="6">
    <location>
        <begin position="99"/>
        <end position="102"/>
    </location>
</feature>
<feature type="DNA-binding region" description="H-T-H motif" evidence="6">
    <location>
        <begin position="269"/>
        <end position="288"/>
    </location>
</feature>
<feature type="domain" description="RNA polymerase sigma-70" evidence="8">
    <location>
        <begin position="268"/>
        <end position="294"/>
    </location>
</feature>
<dbReference type="InterPro" id="IPR007624">
    <property type="entry name" value="RNA_pol_sigma70_r3"/>
</dbReference>
<dbReference type="Pfam" id="PF04539">
    <property type="entry name" value="Sigma70_r3"/>
    <property type="match status" value="1"/>
</dbReference>
<dbReference type="KEGG" id="sniv:SFSGTM_23910"/>
<comment type="similarity">
    <text evidence="6">Belongs to the sigma-70 factor family. RpoS subfamily.</text>
</comment>
<dbReference type="InterPro" id="IPR014284">
    <property type="entry name" value="RNA_pol_sigma-70_dom"/>
</dbReference>
<dbReference type="InterPro" id="IPR013325">
    <property type="entry name" value="RNA_pol_sigma_r2"/>
</dbReference>
<dbReference type="PRINTS" id="PR00046">
    <property type="entry name" value="SIGMA70FCT"/>
</dbReference>
<dbReference type="InterPro" id="IPR050239">
    <property type="entry name" value="Sigma-70_RNA_pol_init_factors"/>
</dbReference>
<reference evidence="10" key="1">
    <citation type="submission" date="2019-11" db="EMBL/GenBank/DDBJ databases">
        <title>Isolation and characterization of a novel species in the genus Sulfuriferula.</title>
        <authorList>
            <person name="Mochizuki J."/>
            <person name="Kojima H."/>
            <person name="Fukui M."/>
        </authorList>
    </citation>
    <scope>NUCLEOTIDE SEQUENCE [LARGE SCALE GENOMIC DNA]</scope>
    <source>
        <strain evidence="10">SGTM</strain>
    </source>
</reference>
<sequence>MDDADELPDVLLEAVSEDAFLAQISGVDTLFDERQADVVCMYMQDIGHAELLNATDELALARRVREGDFAARQKMITSNLRLVVSIAKRYQHRGMQLLDLIEEGNLGLIHALEKFEPERGFRFSTYASWWVRQHIERAIMNQSRAVRLPVHIVKAINVILRARHHLAMHGMQDASVADIALLVHMPESEVYELLRLNDSAVSLDSPLNGDTDLSMGDAMADDAAQLPEDVLAKTEVLSFIQTWLSLLTDKQRGVIERRFGLNNQEVATLEQIADSMNLSRERVRQIQAEALLVLRKQLRRTGMDAVGLL</sequence>
<keyword evidence="5 6" id="KW-0804">Transcription</keyword>
<dbReference type="GO" id="GO:0003677">
    <property type="term" value="F:DNA binding"/>
    <property type="evidence" value="ECO:0007669"/>
    <property type="project" value="UniProtKB-UniRule"/>
</dbReference>
<dbReference type="Gene3D" id="1.10.601.10">
    <property type="entry name" value="RNA Polymerase Primary Sigma Factor"/>
    <property type="match status" value="1"/>
</dbReference>
<dbReference type="InterPro" id="IPR013324">
    <property type="entry name" value="RNA_pol_sigma_r3/r4-like"/>
</dbReference>
<keyword evidence="10" id="KW-1185">Reference proteome</keyword>
<dbReference type="GO" id="GO:0016987">
    <property type="term" value="F:sigma factor activity"/>
    <property type="evidence" value="ECO:0007669"/>
    <property type="project" value="UniProtKB-UniRule"/>
</dbReference>
<dbReference type="AlphaFoldDB" id="A0A809SA19"/>
<dbReference type="Pfam" id="PF04542">
    <property type="entry name" value="Sigma70_r2"/>
    <property type="match status" value="1"/>
</dbReference>
<dbReference type="RefSeq" id="WP_162085418.1">
    <property type="nucleotide sequence ID" value="NZ_AP021881.1"/>
</dbReference>
<dbReference type="Proteomes" id="UP000463939">
    <property type="component" value="Chromosome"/>
</dbReference>
<feature type="region of interest" description="Sigma-70 factor domain-4" evidence="6">
    <location>
        <begin position="243"/>
        <end position="296"/>
    </location>
</feature>
<dbReference type="Pfam" id="PF04545">
    <property type="entry name" value="Sigma70_r4"/>
    <property type="match status" value="1"/>
</dbReference>
<evidence type="ECO:0000313" key="10">
    <source>
        <dbReference type="Proteomes" id="UP000463939"/>
    </source>
</evidence>
<evidence type="ECO:0000259" key="8">
    <source>
        <dbReference type="PROSITE" id="PS00716"/>
    </source>
</evidence>
<keyword evidence="2 6" id="KW-0805">Transcription regulation</keyword>
<dbReference type="PROSITE" id="PS00716">
    <property type="entry name" value="SIGMA70_2"/>
    <property type="match status" value="1"/>
</dbReference>
<accession>A0A809SA19</accession>
<protein>
    <recommendedName>
        <fullName evidence="6">RNA polymerase sigma factor RpoS</fullName>
    </recommendedName>
    <alternativeName>
        <fullName evidence="6">Sigma S</fullName>
    </alternativeName>
    <alternativeName>
        <fullName evidence="6">Sigma-38</fullName>
    </alternativeName>
</protein>
<comment type="function">
    <text evidence="6">Sigma factors are initiation factors that promote the attachment of RNA polymerase to specific initiation sites and are then released. This sigma factor is the master transcriptional regulator of the stationary phase and the general stress response.</text>
</comment>
<dbReference type="Pfam" id="PF00140">
    <property type="entry name" value="Sigma70_r1_2"/>
    <property type="match status" value="1"/>
</dbReference>
<evidence type="ECO:0000313" key="9">
    <source>
        <dbReference type="EMBL" id="BBP01683.1"/>
    </source>
</evidence>
<evidence type="ECO:0000256" key="3">
    <source>
        <dbReference type="ARBA" id="ARBA00023082"/>
    </source>
</evidence>
<name>A0A809SA19_9PROT</name>
<dbReference type="Gene3D" id="1.10.10.10">
    <property type="entry name" value="Winged helix-like DNA-binding domain superfamily/Winged helix DNA-binding domain"/>
    <property type="match status" value="2"/>
</dbReference>
<dbReference type="SUPFAM" id="SSF88659">
    <property type="entry name" value="Sigma3 and sigma4 domains of RNA polymerase sigma factors"/>
    <property type="match status" value="2"/>
</dbReference>
<dbReference type="InterPro" id="IPR007630">
    <property type="entry name" value="RNA_pol_sigma70_r4"/>
</dbReference>
<keyword evidence="1 6" id="KW-0963">Cytoplasm</keyword>
<dbReference type="InterPro" id="IPR012761">
    <property type="entry name" value="RNA_pol_sigma_RpoS"/>
</dbReference>
<comment type="subunit">
    <text evidence="6">Interacts with the RNA polymerase core enzyme.</text>
</comment>
<dbReference type="GO" id="GO:0006352">
    <property type="term" value="P:DNA-templated transcription initiation"/>
    <property type="evidence" value="ECO:0007669"/>
    <property type="project" value="UniProtKB-UniRule"/>
</dbReference>
<dbReference type="PANTHER" id="PTHR30603:SF67">
    <property type="entry name" value="RNA POLYMERASE SIGMA FACTOR RPOS"/>
    <property type="match status" value="1"/>
</dbReference>
<organism evidence="9 10">
    <name type="scientific">Sulfuriferula nivalis</name>
    <dbReference type="NCBI Taxonomy" id="2675298"/>
    <lineage>
        <taxon>Bacteria</taxon>
        <taxon>Pseudomonadati</taxon>
        <taxon>Pseudomonadota</taxon>
        <taxon>Betaproteobacteria</taxon>
        <taxon>Nitrosomonadales</taxon>
        <taxon>Sulfuricellaceae</taxon>
        <taxon>Sulfuriferula</taxon>
    </lineage>
</organism>
<dbReference type="SUPFAM" id="SSF88946">
    <property type="entry name" value="Sigma2 domain of RNA polymerase sigma factors"/>
    <property type="match status" value="1"/>
</dbReference>
<dbReference type="EMBL" id="AP021881">
    <property type="protein sequence ID" value="BBP01683.1"/>
    <property type="molecule type" value="Genomic_DNA"/>
</dbReference>
<dbReference type="PANTHER" id="PTHR30603">
    <property type="entry name" value="RNA POLYMERASE SIGMA FACTOR RPO"/>
    <property type="match status" value="1"/>
</dbReference>
<dbReference type="FunFam" id="1.10.601.10:FF:000001">
    <property type="entry name" value="RNA polymerase sigma factor SigA"/>
    <property type="match status" value="1"/>
</dbReference>
<dbReference type="InterPro" id="IPR000943">
    <property type="entry name" value="RNA_pol_sigma70"/>
</dbReference>